<proteinExistence type="predicted"/>
<dbReference type="EMBL" id="AJGH01000061">
    <property type="protein sequence ID" value="EIC95907.1"/>
    <property type="molecule type" value="Genomic_DNA"/>
</dbReference>
<comment type="caution">
    <text evidence="2">The sequence shown here is derived from an EMBL/GenBank/DDBJ whole genome shotgun (WGS) entry which is preliminary data.</text>
</comment>
<sequence>MLTDMLLGIKDAIKNKMIALSFFVITASLLIVLVAATLSFKDDLSMTEGIGYMHLVPIKFVDEKGDEGKNILEKLDRVYKDGGIATFTTVYKSSKITTNISVLVCNGGEYIWILSKKDYNSYFKGDVKGDIITWKQVVDDLVYQGYGREWLDSFSQGEESICIKVKDNKYKRFEDYSISILDIDSIVEGTYFSKEDIKNGVVDKFIQVFKDSSFYLKVNKINKDFKEMNFIISYVLIYVIFIILEIISVLFIFLEHIKNKMHKVFMIHITYGARKRDIIIRNFAMSFVVISADILILFYLNRFRWDFAAALIMVISLFFLLIMLIANVIATLNDDFLSERSDRQ</sequence>
<name>I0R899_9FIRM</name>
<dbReference type="Proteomes" id="UP000005039">
    <property type="component" value="Unassembled WGS sequence"/>
</dbReference>
<keyword evidence="3" id="KW-1185">Reference proteome</keyword>
<accession>I0R899</accession>
<feature type="transmembrane region" description="Helical" evidence="1">
    <location>
        <begin position="231"/>
        <end position="257"/>
    </location>
</feature>
<protein>
    <submittedName>
        <fullName evidence="2">Uncharacterized protein</fullName>
    </submittedName>
</protein>
<keyword evidence="1" id="KW-1133">Transmembrane helix</keyword>
<dbReference type="AlphaFoldDB" id="I0R899"/>
<keyword evidence="1" id="KW-0812">Transmembrane</keyword>
<evidence type="ECO:0000313" key="2">
    <source>
        <dbReference type="EMBL" id="EIC95907.1"/>
    </source>
</evidence>
<evidence type="ECO:0000256" key="1">
    <source>
        <dbReference type="SAM" id="Phobius"/>
    </source>
</evidence>
<keyword evidence="1" id="KW-0472">Membrane</keyword>
<gene>
    <name evidence="2" type="ORF">HMPREF9970_0681</name>
</gene>
<feature type="transmembrane region" description="Helical" evidence="1">
    <location>
        <begin position="278"/>
        <end position="301"/>
    </location>
</feature>
<dbReference type="PATRIC" id="fig|1095750.3.peg.1314"/>
<evidence type="ECO:0000313" key="3">
    <source>
        <dbReference type="Proteomes" id="UP000005039"/>
    </source>
</evidence>
<feature type="transmembrane region" description="Helical" evidence="1">
    <location>
        <begin position="307"/>
        <end position="330"/>
    </location>
</feature>
<dbReference type="eggNOG" id="ENOG5032X7S">
    <property type="taxonomic scope" value="Bacteria"/>
</dbReference>
<dbReference type="OrthoDB" id="9908369at2"/>
<reference evidence="2 3" key="1">
    <citation type="submission" date="2012-03" db="EMBL/GenBank/DDBJ databases">
        <authorList>
            <person name="Durkin A.S."/>
            <person name="McCorrison J."/>
            <person name="Torralba M."/>
            <person name="Gillis M."/>
            <person name="Methe B."/>
            <person name="Sutton G."/>
            <person name="Nelson K.E."/>
        </authorList>
    </citation>
    <scope>NUCLEOTIDE SEQUENCE [LARGE SCALE GENOMIC DNA]</scope>
    <source>
        <strain evidence="2 3">F0468</strain>
    </source>
</reference>
<organism evidence="2 3">
    <name type="scientific">Lachnoanaerobaculum saburreum F0468</name>
    <dbReference type="NCBI Taxonomy" id="1095750"/>
    <lineage>
        <taxon>Bacteria</taxon>
        <taxon>Bacillati</taxon>
        <taxon>Bacillota</taxon>
        <taxon>Clostridia</taxon>
        <taxon>Lachnospirales</taxon>
        <taxon>Lachnospiraceae</taxon>
        <taxon>Lachnoanaerobaculum</taxon>
    </lineage>
</organism>
<dbReference type="RefSeq" id="WP_008753895.1">
    <property type="nucleotide sequence ID" value="NZ_AJGH01000061.1"/>
</dbReference>
<feature type="transmembrane region" description="Helical" evidence="1">
    <location>
        <begin position="20"/>
        <end position="40"/>
    </location>
</feature>